<dbReference type="InterPro" id="IPR024079">
    <property type="entry name" value="MetalloPept_cat_dom_sf"/>
</dbReference>
<dbReference type="PANTHER" id="PTHR30164">
    <property type="entry name" value="MTFA PEPTIDASE"/>
    <property type="match status" value="1"/>
</dbReference>
<dbReference type="CDD" id="cd20169">
    <property type="entry name" value="Peptidase_M90_mtfA"/>
    <property type="match status" value="1"/>
</dbReference>
<dbReference type="GO" id="GO:0005829">
    <property type="term" value="C:cytosol"/>
    <property type="evidence" value="ECO:0007669"/>
    <property type="project" value="TreeGrafter"/>
</dbReference>
<name>A0A177NYQ8_9GAMM</name>
<evidence type="ECO:0008006" key="4">
    <source>
        <dbReference type="Google" id="ProtNLM"/>
    </source>
</evidence>
<dbReference type="Gene3D" id="1.10.472.150">
    <property type="entry name" value="Glucose-regulated metallo-peptidase M90, N-terminal domain"/>
    <property type="match status" value="1"/>
</dbReference>
<dbReference type="EMBL" id="LUUK01000081">
    <property type="protein sequence ID" value="OAI22319.1"/>
    <property type="molecule type" value="Genomic_DNA"/>
</dbReference>
<keyword evidence="1" id="KW-1133">Transmembrane helix</keyword>
<dbReference type="GO" id="GO:0008237">
    <property type="term" value="F:metallopeptidase activity"/>
    <property type="evidence" value="ECO:0007669"/>
    <property type="project" value="InterPro"/>
</dbReference>
<dbReference type="InterPro" id="IPR042252">
    <property type="entry name" value="MtfA_N"/>
</dbReference>
<dbReference type="SUPFAM" id="SSF55486">
    <property type="entry name" value="Metalloproteases ('zincins'), catalytic domain"/>
    <property type="match status" value="1"/>
</dbReference>
<keyword evidence="1" id="KW-0472">Membrane</keyword>
<dbReference type="AlphaFoldDB" id="A0A177NYQ8"/>
<feature type="non-terminal residue" evidence="2">
    <location>
        <position position="189"/>
    </location>
</feature>
<feature type="transmembrane region" description="Helical" evidence="1">
    <location>
        <begin position="71"/>
        <end position="93"/>
    </location>
</feature>
<dbReference type="PANTHER" id="PTHR30164:SF2">
    <property type="entry name" value="PROTEIN MTFA"/>
    <property type="match status" value="1"/>
</dbReference>
<evidence type="ECO:0000313" key="3">
    <source>
        <dbReference type="Proteomes" id="UP000077628"/>
    </source>
</evidence>
<dbReference type="STRING" id="702114.A1355_22610"/>
<reference evidence="3" key="1">
    <citation type="submission" date="2016-03" db="EMBL/GenBank/DDBJ databases">
        <authorList>
            <person name="Heylen K."/>
            <person name="De Vos P."/>
            <person name="Vekeman B."/>
        </authorList>
    </citation>
    <scope>NUCLEOTIDE SEQUENCE [LARGE SCALE GENOMIC DNA]</scope>
    <source>
        <strain evidence="3">R-45383</strain>
    </source>
</reference>
<dbReference type="GO" id="GO:0004177">
    <property type="term" value="F:aminopeptidase activity"/>
    <property type="evidence" value="ECO:0007669"/>
    <property type="project" value="TreeGrafter"/>
</dbReference>
<sequence length="189" mass="21242">MRNRFKRAYRRYRLRGHAIPFQTWTQATAELPLLQGLTPIELARLRVMSSLFLREKNLVGVDIDLNTNMRIVIAAQCCLPVLYLGLALLSGWLDVVVYPDAFVVAHEDVDDAGVVHQEQRILTGEAWSAGPLILSWQEILEDIEYPESGQNVIVHEIAHELDMRNGVGNGMPPLHADMSVTEWTTALSA</sequence>
<dbReference type="OrthoDB" id="9786424at2"/>
<dbReference type="Proteomes" id="UP000077628">
    <property type="component" value="Unassembled WGS sequence"/>
</dbReference>
<organism evidence="2 3">
    <name type="scientific">Methylomonas koyamae</name>
    <dbReference type="NCBI Taxonomy" id="702114"/>
    <lineage>
        <taxon>Bacteria</taxon>
        <taxon>Pseudomonadati</taxon>
        <taxon>Pseudomonadota</taxon>
        <taxon>Gammaproteobacteria</taxon>
        <taxon>Methylococcales</taxon>
        <taxon>Methylococcaceae</taxon>
        <taxon>Methylomonas</taxon>
    </lineage>
</organism>
<evidence type="ECO:0000256" key="1">
    <source>
        <dbReference type="SAM" id="Phobius"/>
    </source>
</evidence>
<proteinExistence type="predicted"/>
<accession>A0A177NYQ8</accession>
<keyword evidence="1" id="KW-0812">Transmembrane</keyword>
<protein>
    <recommendedName>
        <fullName evidence="4">Zn-dependent hydrolase</fullName>
    </recommendedName>
</protein>
<dbReference type="InterPro" id="IPR010384">
    <property type="entry name" value="MtfA_fam"/>
</dbReference>
<comment type="caution">
    <text evidence="2">The sequence shown here is derived from an EMBL/GenBank/DDBJ whole genome shotgun (WGS) entry which is preliminary data.</text>
</comment>
<dbReference type="Gene3D" id="3.40.390.10">
    <property type="entry name" value="Collagenase (Catalytic Domain)"/>
    <property type="match status" value="1"/>
</dbReference>
<gene>
    <name evidence="2" type="ORF">A1355_22610</name>
</gene>
<evidence type="ECO:0000313" key="2">
    <source>
        <dbReference type="EMBL" id="OAI22319.1"/>
    </source>
</evidence>
<keyword evidence="3" id="KW-1185">Reference proteome</keyword>
<dbReference type="RefSeq" id="WP_064026590.1">
    <property type="nucleotide sequence ID" value="NZ_LUUK01000081.1"/>
</dbReference>
<dbReference type="Pfam" id="PF06167">
    <property type="entry name" value="Peptidase_M90"/>
    <property type="match status" value="1"/>
</dbReference>